<reference evidence="2" key="2">
    <citation type="submission" date="2020-09" db="EMBL/GenBank/DDBJ databases">
        <authorList>
            <person name="Sun Q."/>
            <person name="Ohkuma M."/>
        </authorList>
    </citation>
    <scope>NUCLEOTIDE SEQUENCE</scope>
    <source>
        <strain evidence="2">JCM 4637</strain>
    </source>
</reference>
<dbReference type="AlphaFoldDB" id="A0A919C9Z3"/>
<dbReference type="CDD" id="cd04301">
    <property type="entry name" value="NAT_SF"/>
    <property type="match status" value="1"/>
</dbReference>
<dbReference type="RefSeq" id="WP_189823547.1">
    <property type="nucleotide sequence ID" value="NZ_BMVC01000004.1"/>
</dbReference>
<sequence length="248" mass="25932">MDTNVQSFAVHNLRRRPEPLEIGGFVAGFDPSTRSPFLNYATPLPGARPTSRDVADLIGAFRARGLVPRLEFAPDGAPAVEGALRRAGFTTEAVHSYLVCTPDTLAVPTGTGHLVEVPSTDAEFAAVDAALCEVYGGDASAAGAVRMRRIESGGGAVRFVRAPDGSCAGAATCSAPSVGTAELAGVGTRPAFRRQGIAATVTAALAGTLFARGAGSVWLEYESEHSRRIYERVGFRPHGTRLYMVLGE</sequence>
<dbReference type="InterPro" id="IPR000182">
    <property type="entry name" value="GNAT_dom"/>
</dbReference>
<protein>
    <recommendedName>
        <fullName evidence="1">N-acetyltransferase domain-containing protein</fullName>
    </recommendedName>
</protein>
<accession>A0A919C9Z3</accession>
<name>A0A919C9Z3_9ACTN</name>
<feature type="domain" description="N-acetyltransferase" evidence="1">
    <location>
        <begin position="114"/>
        <end position="248"/>
    </location>
</feature>
<evidence type="ECO:0000313" key="3">
    <source>
        <dbReference type="Proteomes" id="UP000638353"/>
    </source>
</evidence>
<evidence type="ECO:0000259" key="1">
    <source>
        <dbReference type="PROSITE" id="PS51186"/>
    </source>
</evidence>
<dbReference type="SUPFAM" id="SSF55729">
    <property type="entry name" value="Acyl-CoA N-acyltransferases (Nat)"/>
    <property type="match status" value="1"/>
</dbReference>
<dbReference type="GO" id="GO:0016747">
    <property type="term" value="F:acyltransferase activity, transferring groups other than amino-acyl groups"/>
    <property type="evidence" value="ECO:0007669"/>
    <property type="project" value="InterPro"/>
</dbReference>
<dbReference type="InterPro" id="IPR016181">
    <property type="entry name" value="Acyl_CoA_acyltransferase"/>
</dbReference>
<comment type="caution">
    <text evidence="2">The sequence shown here is derived from an EMBL/GenBank/DDBJ whole genome shotgun (WGS) entry which is preliminary data.</text>
</comment>
<reference evidence="2" key="1">
    <citation type="journal article" date="2014" name="Int. J. Syst. Evol. Microbiol.">
        <title>Complete genome sequence of Corynebacterium casei LMG S-19264T (=DSM 44701T), isolated from a smear-ripened cheese.</title>
        <authorList>
            <consortium name="US DOE Joint Genome Institute (JGI-PGF)"/>
            <person name="Walter F."/>
            <person name="Albersmeier A."/>
            <person name="Kalinowski J."/>
            <person name="Ruckert C."/>
        </authorList>
    </citation>
    <scope>NUCLEOTIDE SEQUENCE</scope>
    <source>
        <strain evidence="2">JCM 4637</strain>
    </source>
</reference>
<dbReference type="EMBL" id="BMVC01000004">
    <property type="protein sequence ID" value="GHC90216.1"/>
    <property type="molecule type" value="Genomic_DNA"/>
</dbReference>
<dbReference type="Pfam" id="PF00583">
    <property type="entry name" value="Acetyltransf_1"/>
    <property type="match status" value="1"/>
</dbReference>
<dbReference type="Gene3D" id="3.40.630.30">
    <property type="match status" value="1"/>
</dbReference>
<dbReference type="PROSITE" id="PS51186">
    <property type="entry name" value="GNAT"/>
    <property type="match status" value="1"/>
</dbReference>
<dbReference type="Proteomes" id="UP000638353">
    <property type="component" value="Unassembled WGS sequence"/>
</dbReference>
<proteinExistence type="predicted"/>
<evidence type="ECO:0000313" key="2">
    <source>
        <dbReference type="EMBL" id="GHC90216.1"/>
    </source>
</evidence>
<organism evidence="2 3">
    <name type="scientific">Streptomyces finlayi</name>
    <dbReference type="NCBI Taxonomy" id="67296"/>
    <lineage>
        <taxon>Bacteria</taxon>
        <taxon>Bacillati</taxon>
        <taxon>Actinomycetota</taxon>
        <taxon>Actinomycetes</taxon>
        <taxon>Kitasatosporales</taxon>
        <taxon>Streptomycetaceae</taxon>
        <taxon>Streptomyces</taxon>
    </lineage>
</organism>
<gene>
    <name evidence="2" type="ORF">GCM10010334_24050</name>
</gene>